<dbReference type="Gene3D" id="3.60.15.10">
    <property type="entry name" value="Ribonuclease Z/Hydroxyacylglutathione hydrolase-like"/>
    <property type="match status" value="1"/>
</dbReference>
<dbReference type="Proteomes" id="UP001465153">
    <property type="component" value="Unassembled WGS sequence"/>
</dbReference>
<dbReference type="Pfam" id="PF12706">
    <property type="entry name" value="Lactamase_B_2"/>
    <property type="match status" value="1"/>
</dbReference>
<dbReference type="PANTHER" id="PTHR47619:SF1">
    <property type="entry name" value="EXODEOXYRIBONUCLEASE WALJ"/>
    <property type="match status" value="1"/>
</dbReference>
<dbReference type="InterPro" id="IPR036866">
    <property type="entry name" value="RibonucZ/Hydroxyglut_hydro"/>
</dbReference>
<proteinExistence type="predicted"/>
<dbReference type="RefSeq" id="WP_233086376.1">
    <property type="nucleotide sequence ID" value="NZ_BAABWN010000001.1"/>
</dbReference>
<evidence type="ECO:0000259" key="1">
    <source>
        <dbReference type="SMART" id="SM00849"/>
    </source>
</evidence>
<evidence type="ECO:0000313" key="3">
    <source>
        <dbReference type="Proteomes" id="UP001465153"/>
    </source>
</evidence>
<dbReference type="EMBL" id="BAABWN010000001">
    <property type="protein sequence ID" value="GAA6166598.1"/>
    <property type="molecule type" value="Genomic_DNA"/>
</dbReference>
<evidence type="ECO:0000313" key="2">
    <source>
        <dbReference type="EMBL" id="GAA6166598.1"/>
    </source>
</evidence>
<dbReference type="SUPFAM" id="SSF56281">
    <property type="entry name" value="Metallo-hydrolase/oxidoreductase"/>
    <property type="match status" value="1"/>
</dbReference>
<protein>
    <submittedName>
        <fullName evidence="2">MBL fold metallo-hydrolase</fullName>
    </submittedName>
</protein>
<comment type="caution">
    <text evidence="2">The sequence shown here is derived from an EMBL/GenBank/DDBJ whole genome shotgun (WGS) entry which is preliminary data.</text>
</comment>
<dbReference type="InterPro" id="IPR052533">
    <property type="entry name" value="WalJ/YycJ-like"/>
</dbReference>
<reference evidence="2 3" key="1">
    <citation type="submission" date="2024-04" db="EMBL/GenBank/DDBJ databases">
        <title>Draft genome sequence of Sessilibacter corallicola NBRC 116591.</title>
        <authorList>
            <person name="Miyakawa T."/>
            <person name="Kusuya Y."/>
            <person name="Miura T."/>
        </authorList>
    </citation>
    <scope>NUCLEOTIDE SEQUENCE [LARGE SCALE GENOMIC DNA]</scope>
    <source>
        <strain evidence="2 3">KU-00831-HH</strain>
    </source>
</reference>
<gene>
    <name evidence="2" type="ORF">NBRC116591_04080</name>
</gene>
<dbReference type="SMART" id="SM00849">
    <property type="entry name" value="Lactamase_B"/>
    <property type="match status" value="1"/>
</dbReference>
<organism evidence="2 3">
    <name type="scientific">Sessilibacter corallicola</name>
    <dbReference type="NCBI Taxonomy" id="2904075"/>
    <lineage>
        <taxon>Bacteria</taxon>
        <taxon>Pseudomonadati</taxon>
        <taxon>Pseudomonadota</taxon>
        <taxon>Gammaproteobacteria</taxon>
        <taxon>Cellvibrionales</taxon>
        <taxon>Cellvibrionaceae</taxon>
        <taxon>Sessilibacter</taxon>
    </lineage>
</organism>
<feature type="domain" description="Metallo-beta-lactamase" evidence="1">
    <location>
        <begin position="11"/>
        <end position="187"/>
    </location>
</feature>
<dbReference type="InterPro" id="IPR001279">
    <property type="entry name" value="Metallo-B-lactamas"/>
</dbReference>
<keyword evidence="3" id="KW-1185">Reference proteome</keyword>
<dbReference type="PANTHER" id="PTHR47619">
    <property type="entry name" value="METALLO-HYDROLASE YYCJ-RELATED"/>
    <property type="match status" value="1"/>
</dbReference>
<name>A0ABQ0A507_9GAMM</name>
<sequence>MKYASLGSGSKGNGLVVQADGTTILIDCGFTIKETVSRLSRLNIEANSLDAIIVTHEHGDHIKGVGPFARKFKIPVYATPGTVLTDKLGKIEDLRFIEGYRSFSIGNFDLHPVAVPHDAREPAQFVVEFQQKRLGVLTDLGSISTHVEKHFCNCDGLILEANHDPVMLSQGPYPPSLKERVAGPWGHLSNYQAHQFLEQIHSDSMQHLVIAHISQQNNSLNIVQNYFQQWEEKIATVIYACQDEGFGWLTLN</sequence>
<accession>A0ABQ0A507</accession>